<dbReference type="KEGG" id="sage:EN72_09670"/>
<evidence type="ECO:0000313" key="6">
    <source>
        <dbReference type="Proteomes" id="UP000256718"/>
    </source>
</evidence>
<evidence type="ECO:0000313" key="5">
    <source>
        <dbReference type="Proteomes" id="UP000093122"/>
    </source>
</evidence>
<evidence type="ECO:0000313" key="2">
    <source>
        <dbReference type="EMBL" id="OCM71523.1"/>
    </source>
</evidence>
<reference evidence="2 5" key="1">
    <citation type="journal article" date="2016" name="Sci. Rep.">
        <title>Serotype IV Streptococcus agalactiae ST-452 has arisen from large genomic recombination events between CC23 and the hypervirulent CC17 lineages.</title>
        <authorList>
            <person name="Campisi E."/>
            <person name="Rinaudo C.D."/>
            <person name="Donati C."/>
            <person name="Barucco M."/>
            <person name="Torricelli G."/>
            <person name="Edwards M.S."/>
            <person name="Baker C.J."/>
            <person name="Margarit I."/>
            <person name="Rosini R."/>
        </authorList>
    </citation>
    <scope>NUCLEOTIDE SEQUENCE [LARGE SCALE GENOMIC DNA]</scope>
    <source>
        <strain evidence="2 5">CZ-PW-140</strain>
    </source>
</reference>
<dbReference type="Proteomes" id="UP000093122">
    <property type="component" value="Unassembled WGS sequence"/>
</dbReference>
<accession>A0A0E1EJF0</accession>
<protein>
    <submittedName>
        <fullName evidence="2">Uncharacterized protein</fullName>
    </submittedName>
</protein>
<dbReference type="EMBL" id="MAWT01000022">
    <property type="protein sequence ID" value="OCM71523.1"/>
    <property type="molecule type" value="Genomic_DNA"/>
</dbReference>
<evidence type="ECO:0000313" key="3">
    <source>
        <dbReference type="EMBL" id="RDY91257.1"/>
    </source>
</evidence>
<reference evidence="1" key="4">
    <citation type="submission" date="2023-05" db="EMBL/GenBank/DDBJ databases">
        <title>Cataloging the Phylogenetic Diversity of Human Bladder Bacteria.</title>
        <authorList>
            <person name="Du J."/>
        </authorList>
    </citation>
    <scope>NUCLEOTIDE SEQUENCE</scope>
    <source>
        <strain evidence="1">UMB8703</strain>
    </source>
</reference>
<dbReference type="EMBL" id="QHGZ01000041">
    <property type="protein sequence ID" value="RDY91257.1"/>
    <property type="molecule type" value="Genomic_DNA"/>
</dbReference>
<dbReference type="RefSeq" id="WP_001173857.1">
    <property type="nucleotide sequence ID" value="NZ_BCNI01000001.1"/>
</dbReference>
<dbReference type="EMBL" id="LR134265">
    <property type="protein sequence ID" value="VED64375.1"/>
    <property type="molecule type" value="Genomic_DNA"/>
</dbReference>
<proteinExistence type="predicted"/>
<organism evidence="2 5">
    <name type="scientific">Streptococcus agalactiae</name>
    <dbReference type="NCBI Taxonomy" id="1311"/>
    <lineage>
        <taxon>Bacteria</taxon>
        <taxon>Bacillati</taxon>
        <taxon>Bacillota</taxon>
        <taxon>Bacilli</taxon>
        <taxon>Lactobacillales</taxon>
        <taxon>Streptococcaceae</taxon>
        <taxon>Streptococcus</taxon>
    </lineage>
</organism>
<dbReference type="Proteomes" id="UP001230629">
    <property type="component" value="Unassembled WGS sequence"/>
</dbReference>
<name>A0A0E1EJF0_STRAG</name>
<evidence type="ECO:0000313" key="1">
    <source>
        <dbReference type="EMBL" id="MDK6899810.1"/>
    </source>
</evidence>
<gene>
    <name evidence="2" type="ORF">AX245_09965</name>
    <name evidence="3" type="ORF">C4618_01270</name>
    <name evidence="4" type="ORF">NCTC8184_00344</name>
    <name evidence="1" type="ORF">QP229_07375</name>
</gene>
<evidence type="ECO:0000313" key="7">
    <source>
        <dbReference type="Proteomes" id="UP000268870"/>
    </source>
</evidence>
<reference evidence="4 7" key="3">
    <citation type="submission" date="2018-12" db="EMBL/GenBank/DDBJ databases">
        <authorList>
            <consortium name="Pathogen Informatics"/>
        </authorList>
    </citation>
    <scope>NUCLEOTIDE SEQUENCE [LARGE SCALE GENOMIC DNA]</scope>
    <source>
        <strain evidence="4 7">NCTC8184</strain>
    </source>
</reference>
<dbReference type="AlphaFoldDB" id="A0A0E1EJF0"/>
<dbReference type="KEGG" id="sagg:EN73_08745"/>
<evidence type="ECO:0000313" key="4">
    <source>
        <dbReference type="EMBL" id="VED64375.1"/>
    </source>
</evidence>
<dbReference type="EMBL" id="JASOIH010000007">
    <property type="protein sequence ID" value="MDK6899810.1"/>
    <property type="molecule type" value="Genomic_DNA"/>
</dbReference>
<sequence length="130" mass="15756">MALIDIIEKQLADTQRKISDLDDAYHHSCCQFEEKLDDLSVRKNKITNMLQETYDAVEYDLRYSNDSSDMMTLNRILDSYHDDLEQAYHKEYYALSAQEEEYRANYIRQRSEHELTFEELQREKKRELMK</sequence>
<reference evidence="3 6" key="2">
    <citation type="journal article" date="2018" name="Emerg. Microbes Infect.">
        <title>Phenotypic and molecular analysis of nontypeable Group B streptococci: identification of cps2a and hybrid cps2a/cps5 Group B streptococcal capsule gene clusters.</title>
        <authorList>
            <person name="Alhhazmi A."/>
            <person name="Tyrrell G.J."/>
        </authorList>
    </citation>
    <scope>NUCLEOTIDE SEQUENCE [LARGE SCALE GENOMIC DNA]</scope>
    <source>
        <strain evidence="3 6">PLGBS17</strain>
    </source>
</reference>
<dbReference type="Proteomes" id="UP000256718">
    <property type="component" value="Unassembled WGS sequence"/>
</dbReference>
<dbReference type="Proteomes" id="UP000268870">
    <property type="component" value="Chromosome"/>
</dbReference>